<comment type="caution">
    <text evidence="2">The sequence shown here is derived from an EMBL/GenBank/DDBJ whole genome shotgun (WGS) entry which is preliminary data.</text>
</comment>
<dbReference type="Proteomes" id="UP001285352">
    <property type="component" value="Unassembled WGS sequence"/>
</dbReference>
<dbReference type="Pfam" id="PF02575">
    <property type="entry name" value="YbaB_DNA_bd"/>
    <property type="match status" value="1"/>
</dbReference>
<feature type="region of interest" description="Disordered" evidence="1">
    <location>
        <begin position="90"/>
        <end position="127"/>
    </location>
</feature>
<dbReference type="EMBL" id="JAXAVU010000018">
    <property type="protein sequence ID" value="MDX8149469.1"/>
    <property type="molecule type" value="Genomic_DNA"/>
</dbReference>
<protein>
    <submittedName>
        <fullName evidence="2">YbaB/EbfC family nucleoid-associated protein</fullName>
    </submittedName>
</protein>
<accession>A0ABU4VCG6</accession>
<evidence type="ECO:0000313" key="3">
    <source>
        <dbReference type="Proteomes" id="UP001285352"/>
    </source>
</evidence>
<name>A0ABU4VCG6_9PSEU</name>
<sequence length="127" mass="14065">MERALSGYREMRADLHSVQQKMAEISSSATAPRDVVSVTVDVHGQITAVTFPQAAYKNMAPAELAKVVCDTVRKAQATAREKMLELMESTMPPGLSMRGHTPGKVDFDELFPDNPEDSPLFRPMDER</sequence>
<dbReference type="InterPro" id="IPR004401">
    <property type="entry name" value="YbaB/EbfC"/>
</dbReference>
<gene>
    <name evidence="2" type="ORF">SK854_45615</name>
</gene>
<evidence type="ECO:0000313" key="2">
    <source>
        <dbReference type="EMBL" id="MDX8149469.1"/>
    </source>
</evidence>
<dbReference type="InterPro" id="IPR036894">
    <property type="entry name" value="YbaB-like_sf"/>
</dbReference>
<dbReference type="RefSeq" id="WP_319981451.1">
    <property type="nucleotide sequence ID" value="NZ_JAXAVU010000018.1"/>
</dbReference>
<reference evidence="2 3" key="1">
    <citation type="submission" date="2023-11" db="EMBL/GenBank/DDBJ databases">
        <title>Lentzea sokolovensis, sp. nov., Lentzea kristufkii, sp. nov., and Lentzea miocenensis, sp. nov., rare actinobacteria from Sokolov Coal Basin, Miocene lacustrine sediment, Czech Republic.</title>
        <authorList>
            <person name="Lara A."/>
            <person name="Kotroba L."/>
            <person name="Nouioui I."/>
            <person name="Neumann-Schaal M."/>
            <person name="Mast Y."/>
            <person name="Chronakova A."/>
        </authorList>
    </citation>
    <scope>NUCLEOTIDE SEQUENCE [LARGE SCALE GENOMIC DNA]</scope>
    <source>
        <strain evidence="2 3">BCCO 10_0061</strain>
    </source>
</reference>
<organism evidence="2 3">
    <name type="scientific">Lentzea sokolovensis</name>
    <dbReference type="NCBI Taxonomy" id="3095429"/>
    <lineage>
        <taxon>Bacteria</taxon>
        <taxon>Bacillati</taxon>
        <taxon>Actinomycetota</taxon>
        <taxon>Actinomycetes</taxon>
        <taxon>Pseudonocardiales</taxon>
        <taxon>Pseudonocardiaceae</taxon>
        <taxon>Lentzea</taxon>
    </lineage>
</organism>
<dbReference type="SUPFAM" id="SSF82607">
    <property type="entry name" value="YbaB-like"/>
    <property type="match status" value="1"/>
</dbReference>
<evidence type="ECO:0000256" key="1">
    <source>
        <dbReference type="SAM" id="MobiDB-lite"/>
    </source>
</evidence>
<dbReference type="Gene3D" id="3.30.1310.10">
    <property type="entry name" value="Nucleoid-associated protein YbaB-like domain"/>
    <property type="match status" value="1"/>
</dbReference>
<proteinExistence type="predicted"/>
<keyword evidence="3" id="KW-1185">Reference proteome</keyword>